<sequence length="40" mass="4622">MELTAGRWVHRLSRRYSDDFLHLRGEVAAIFPATPKIVVI</sequence>
<dbReference type="AlphaFoldDB" id="A0A7W7QTD4"/>
<accession>A0A7W7QTD4</accession>
<dbReference type="Proteomes" id="UP000552644">
    <property type="component" value="Unassembled WGS sequence"/>
</dbReference>
<comment type="caution">
    <text evidence="1">The sequence shown here is derived from an EMBL/GenBank/DDBJ whole genome shotgun (WGS) entry which is preliminary data.</text>
</comment>
<dbReference type="EMBL" id="JACHJP010000008">
    <property type="protein sequence ID" value="MBB4919118.1"/>
    <property type="molecule type" value="Genomic_DNA"/>
</dbReference>
<keyword evidence="2" id="KW-1185">Reference proteome</keyword>
<reference evidence="1 2" key="1">
    <citation type="submission" date="2020-08" db="EMBL/GenBank/DDBJ databases">
        <title>Genomic Encyclopedia of Type Strains, Phase III (KMG-III): the genomes of soil and plant-associated and newly described type strains.</title>
        <authorList>
            <person name="Whitman W."/>
        </authorList>
    </citation>
    <scope>NUCLEOTIDE SEQUENCE [LARGE SCALE GENOMIC DNA]</scope>
    <source>
        <strain evidence="1 2">CECT 8840</strain>
    </source>
</reference>
<dbReference type="RefSeq" id="WP_281401622.1">
    <property type="nucleotide sequence ID" value="NZ_JACHJP010000008.1"/>
</dbReference>
<protein>
    <submittedName>
        <fullName evidence="1">Uncharacterized protein</fullName>
    </submittedName>
</protein>
<evidence type="ECO:0000313" key="2">
    <source>
        <dbReference type="Proteomes" id="UP000552644"/>
    </source>
</evidence>
<proteinExistence type="predicted"/>
<evidence type="ECO:0000313" key="1">
    <source>
        <dbReference type="EMBL" id="MBB4919118.1"/>
    </source>
</evidence>
<gene>
    <name evidence="1" type="ORF">FHS44_006254</name>
</gene>
<name>A0A7W7QTD4_9ACTN</name>
<organism evidence="1 2">
    <name type="scientific">Streptosporangium saharense</name>
    <dbReference type="NCBI Taxonomy" id="1706840"/>
    <lineage>
        <taxon>Bacteria</taxon>
        <taxon>Bacillati</taxon>
        <taxon>Actinomycetota</taxon>
        <taxon>Actinomycetes</taxon>
        <taxon>Streptosporangiales</taxon>
        <taxon>Streptosporangiaceae</taxon>
        <taxon>Streptosporangium</taxon>
    </lineage>
</organism>